<keyword evidence="4" id="KW-1000">Mitochondrion outer membrane</keyword>
<dbReference type="RefSeq" id="XP_030853609.1">
    <property type="nucleotide sequence ID" value="XM_030997749.1"/>
</dbReference>
<name>A0A7M7PP70_STRPU</name>
<dbReference type="OMA" id="WENTEAE"/>
<dbReference type="GeneID" id="589444"/>
<dbReference type="InterPro" id="IPR019392">
    <property type="entry name" value="Miga"/>
</dbReference>
<evidence type="ECO:0000256" key="8">
    <source>
        <dbReference type="SAM" id="MobiDB-lite"/>
    </source>
</evidence>
<feature type="compositionally biased region" description="Polar residues" evidence="8">
    <location>
        <begin position="47"/>
        <end position="72"/>
    </location>
</feature>
<evidence type="ECO:0000256" key="1">
    <source>
        <dbReference type="ARBA" id="ARBA00004294"/>
    </source>
</evidence>
<keyword evidence="3 9" id="KW-0812">Transmembrane</keyword>
<accession>A0A7M7PP70</accession>
<reference evidence="10" key="2">
    <citation type="submission" date="2021-01" db="UniProtKB">
        <authorList>
            <consortium name="EnsemblMetazoa"/>
        </authorList>
    </citation>
    <scope>IDENTIFICATION</scope>
</reference>
<evidence type="ECO:0000256" key="3">
    <source>
        <dbReference type="ARBA" id="ARBA00022692"/>
    </source>
</evidence>
<organism evidence="10 11">
    <name type="scientific">Strongylocentrotus purpuratus</name>
    <name type="common">Purple sea urchin</name>
    <dbReference type="NCBI Taxonomy" id="7668"/>
    <lineage>
        <taxon>Eukaryota</taxon>
        <taxon>Metazoa</taxon>
        <taxon>Echinodermata</taxon>
        <taxon>Eleutherozoa</taxon>
        <taxon>Echinozoa</taxon>
        <taxon>Echinoidea</taxon>
        <taxon>Euechinoidea</taxon>
        <taxon>Echinacea</taxon>
        <taxon>Camarodonta</taxon>
        <taxon>Echinidea</taxon>
        <taxon>Strongylocentrotidae</taxon>
        <taxon>Strongylocentrotus</taxon>
    </lineage>
</organism>
<feature type="transmembrane region" description="Helical" evidence="9">
    <location>
        <begin position="12"/>
        <end position="29"/>
    </location>
</feature>
<feature type="region of interest" description="Disordered" evidence="8">
    <location>
        <begin position="32"/>
        <end position="95"/>
    </location>
</feature>
<dbReference type="Pfam" id="PF10265">
    <property type="entry name" value="Miga"/>
    <property type="match status" value="1"/>
</dbReference>
<dbReference type="InParanoid" id="A0A7M7PP70"/>
<dbReference type="AlphaFoldDB" id="A0A7M7PP70"/>
<evidence type="ECO:0000313" key="11">
    <source>
        <dbReference type="Proteomes" id="UP000007110"/>
    </source>
</evidence>
<dbReference type="KEGG" id="spu:589444"/>
<dbReference type="GO" id="GO:0005741">
    <property type="term" value="C:mitochondrial outer membrane"/>
    <property type="evidence" value="ECO:0007669"/>
    <property type="project" value="UniProtKB-SubCell"/>
</dbReference>
<comment type="subcellular location">
    <subcellularLocation>
        <location evidence="1">Mitochondrion outer membrane</location>
    </subcellularLocation>
</comment>
<evidence type="ECO:0000256" key="5">
    <source>
        <dbReference type="ARBA" id="ARBA00022989"/>
    </source>
</evidence>
<dbReference type="FunCoup" id="A0A7M7PP70">
    <property type="interactions" value="1335"/>
</dbReference>
<dbReference type="PANTHER" id="PTHR21508:SF5">
    <property type="entry name" value="MITOGUARDIN"/>
    <property type="match status" value="1"/>
</dbReference>
<proteinExistence type="inferred from homology"/>
<dbReference type="PANTHER" id="PTHR21508">
    <property type="entry name" value="MITOGUARDIN"/>
    <property type="match status" value="1"/>
</dbReference>
<evidence type="ECO:0000256" key="6">
    <source>
        <dbReference type="ARBA" id="ARBA00023128"/>
    </source>
</evidence>
<evidence type="ECO:0000256" key="7">
    <source>
        <dbReference type="ARBA" id="ARBA00023136"/>
    </source>
</evidence>
<keyword evidence="7 9" id="KW-0472">Membrane</keyword>
<feature type="region of interest" description="Disordered" evidence="8">
    <location>
        <begin position="105"/>
        <end position="124"/>
    </location>
</feature>
<dbReference type="GO" id="GO:0008053">
    <property type="term" value="P:mitochondrial fusion"/>
    <property type="evidence" value="ECO:0000318"/>
    <property type="project" value="GO_Central"/>
</dbReference>
<evidence type="ECO:0000313" key="10">
    <source>
        <dbReference type="EnsemblMetazoa" id="XP_030853609"/>
    </source>
</evidence>
<reference evidence="11" key="1">
    <citation type="submission" date="2015-02" db="EMBL/GenBank/DDBJ databases">
        <title>Genome sequencing for Strongylocentrotus purpuratus.</title>
        <authorList>
            <person name="Murali S."/>
            <person name="Liu Y."/>
            <person name="Vee V."/>
            <person name="English A."/>
            <person name="Wang M."/>
            <person name="Skinner E."/>
            <person name="Han Y."/>
            <person name="Muzny D.M."/>
            <person name="Worley K.C."/>
            <person name="Gibbs R.A."/>
        </authorList>
    </citation>
    <scope>NUCLEOTIDE SEQUENCE</scope>
</reference>
<dbReference type="OrthoDB" id="8880065at2759"/>
<evidence type="ECO:0008006" key="12">
    <source>
        <dbReference type="Google" id="ProtNLM"/>
    </source>
</evidence>
<evidence type="ECO:0000256" key="4">
    <source>
        <dbReference type="ARBA" id="ARBA00022787"/>
    </source>
</evidence>
<keyword evidence="5 9" id="KW-1133">Transmembrane helix</keyword>
<dbReference type="EnsemblMetazoa" id="XM_030997749">
    <property type="protein sequence ID" value="XP_030853609"/>
    <property type="gene ID" value="LOC589444"/>
</dbReference>
<dbReference type="Proteomes" id="UP000007110">
    <property type="component" value="Unassembled WGS sequence"/>
</dbReference>
<sequence length="521" mass="58000">MPLTNKTKVMLAVAFSVTVTGLMVTASLLRRRKRRKQPRTMVRPITNVFSNADTTSSNQQPRPYSRQLTSSPKAAPRQKVPPMRPQSISSARASKASSISSLSSVSTLRSGGAGGGSGALTPINTSDMMTVEGMFNLGKEAFERAISYWRTALHVQHQSQTEIDGQIQEPVDSNFISQLEKLVEAVDSLRPEMDDTANRLSASNLGDLSLDISHVSNASWDRDFSRSIKSGDSASDSDSFVSAAELGDLSSLTSELNFFSGDESSPELYIRALRVVKEGGVQARRLRTEVLQCSSDEDFLAKLHCIRQATIVLFQDSSVKDYFSDVGLQLTADLLWHANYDTQGFIKAYDEMMSYVKDQSSWKDIEQELNGRKVKFLSFYDIVLDFFLLDAFDDLANPPSSILTVIQNRWLSDGVKETALATAVWSVLAAKRRMLQNPNGFLAKMYSISHSMTPALAWGFMGTNEELKKLMICFKEQVTQFCRDIFSLKRCRYSSIPELSEDIYSLAREYGTIINQKLNAS</sequence>
<evidence type="ECO:0000256" key="9">
    <source>
        <dbReference type="SAM" id="Phobius"/>
    </source>
</evidence>
<keyword evidence="6" id="KW-0496">Mitochondrion</keyword>
<protein>
    <recommendedName>
        <fullName evidence="12">Mitoguardin</fullName>
    </recommendedName>
</protein>
<comment type="similarity">
    <text evidence="2">Belongs to the mitoguardin family.</text>
</comment>
<evidence type="ECO:0000256" key="2">
    <source>
        <dbReference type="ARBA" id="ARBA00008969"/>
    </source>
</evidence>
<keyword evidence="11" id="KW-1185">Reference proteome</keyword>